<dbReference type="PROSITE" id="PS01231">
    <property type="entry name" value="TRMA_2"/>
    <property type="match status" value="1"/>
</dbReference>
<dbReference type="SUPFAM" id="SSF53335">
    <property type="entry name" value="S-adenosyl-L-methionine-dependent methyltransferases"/>
    <property type="match status" value="1"/>
</dbReference>
<accession>A0ABP5CC72</accession>
<feature type="binding site" evidence="4">
    <location>
        <position position="323"/>
    </location>
    <ligand>
        <name>S-adenosyl-L-methionine</name>
        <dbReference type="ChEBI" id="CHEBI:59789"/>
    </ligand>
</feature>
<dbReference type="Proteomes" id="UP001500571">
    <property type="component" value="Unassembled WGS sequence"/>
</dbReference>
<keyword evidence="3 4" id="KW-0949">S-adenosyl-L-methionine</keyword>
<feature type="region of interest" description="Disordered" evidence="5">
    <location>
        <begin position="1"/>
        <end position="23"/>
    </location>
</feature>
<evidence type="ECO:0000259" key="6">
    <source>
        <dbReference type="PROSITE" id="PS50926"/>
    </source>
</evidence>
<protein>
    <submittedName>
        <fullName evidence="7">TRAM domain-containing protein</fullName>
    </submittedName>
</protein>
<feature type="compositionally biased region" description="Basic residues" evidence="5">
    <location>
        <begin position="1"/>
        <end position="21"/>
    </location>
</feature>
<dbReference type="Gene3D" id="3.40.50.150">
    <property type="entry name" value="Vaccinia Virus protein VP39"/>
    <property type="match status" value="1"/>
</dbReference>
<dbReference type="InterPro" id="IPR010280">
    <property type="entry name" value="U5_MeTrfase_fam"/>
</dbReference>
<dbReference type="InterPro" id="IPR002792">
    <property type="entry name" value="TRAM_dom"/>
</dbReference>
<dbReference type="Gene3D" id="2.40.50.140">
    <property type="entry name" value="Nucleic acid-binding proteins"/>
    <property type="match status" value="1"/>
</dbReference>
<organism evidence="7 8">
    <name type="scientific">Nocardioides panacihumi</name>
    <dbReference type="NCBI Taxonomy" id="400774"/>
    <lineage>
        <taxon>Bacteria</taxon>
        <taxon>Bacillati</taxon>
        <taxon>Actinomycetota</taxon>
        <taxon>Actinomycetes</taxon>
        <taxon>Propionibacteriales</taxon>
        <taxon>Nocardioidaceae</taxon>
        <taxon>Nocardioides</taxon>
    </lineage>
</organism>
<keyword evidence="8" id="KW-1185">Reference proteome</keyword>
<dbReference type="SUPFAM" id="SSF50249">
    <property type="entry name" value="Nucleic acid-binding proteins"/>
    <property type="match status" value="1"/>
</dbReference>
<proteinExistence type="inferred from homology"/>
<dbReference type="InterPro" id="IPR030391">
    <property type="entry name" value="MeTrfase_TrmA_CS"/>
</dbReference>
<dbReference type="CDD" id="cd02440">
    <property type="entry name" value="AdoMet_MTases"/>
    <property type="match status" value="1"/>
</dbReference>
<evidence type="ECO:0000313" key="7">
    <source>
        <dbReference type="EMBL" id="GAA1960418.1"/>
    </source>
</evidence>
<comment type="similarity">
    <text evidence="4">Belongs to the class I-like SAM-binding methyltransferase superfamily. RNA M5U methyltransferase family.</text>
</comment>
<evidence type="ECO:0000256" key="3">
    <source>
        <dbReference type="ARBA" id="ARBA00022691"/>
    </source>
</evidence>
<comment type="caution">
    <text evidence="7">The sequence shown here is derived from an EMBL/GenBank/DDBJ whole genome shotgun (WGS) entry which is preliminary data.</text>
</comment>
<evidence type="ECO:0000256" key="5">
    <source>
        <dbReference type="SAM" id="MobiDB-lite"/>
    </source>
</evidence>
<evidence type="ECO:0000256" key="1">
    <source>
        <dbReference type="ARBA" id="ARBA00022603"/>
    </source>
</evidence>
<dbReference type="Pfam" id="PF01135">
    <property type="entry name" value="PCMT"/>
    <property type="match status" value="1"/>
</dbReference>
<dbReference type="PROSITE" id="PS50926">
    <property type="entry name" value="TRAM"/>
    <property type="match status" value="1"/>
</dbReference>
<evidence type="ECO:0000313" key="8">
    <source>
        <dbReference type="Proteomes" id="UP001500571"/>
    </source>
</evidence>
<reference evidence="8" key="1">
    <citation type="journal article" date="2019" name="Int. J. Syst. Evol. Microbiol.">
        <title>The Global Catalogue of Microorganisms (GCM) 10K type strain sequencing project: providing services to taxonomists for standard genome sequencing and annotation.</title>
        <authorList>
            <consortium name="The Broad Institute Genomics Platform"/>
            <consortium name="The Broad Institute Genome Sequencing Center for Infectious Disease"/>
            <person name="Wu L."/>
            <person name="Ma J."/>
        </authorList>
    </citation>
    <scope>NUCLEOTIDE SEQUENCE [LARGE SCALE GENOMIC DNA]</scope>
    <source>
        <strain evidence="8">JCM 15309</strain>
    </source>
</reference>
<feature type="binding site" evidence="4">
    <location>
        <position position="230"/>
    </location>
    <ligand>
        <name>S-adenosyl-L-methionine</name>
        <dbReference type="ChEBI" id="CHEBI:59789"/>
    </ligand>
</feature>
<dbReference type="EMBL" id="BAAAPB010000002">
    <property type="protein sequence ID" value="GAA1960418.1"/>
    <property type="molecule type" value="Genomic_DNA"/>
</dbReference>
<keyword evidence="1 4" id="KW-0489">Methyltransferase</keyword>
<feature type="domain" description="TRAM" evidence="6">
    <location>
        <begin position="20"/>
        <end position="92"/>
    </location>
</feature>
<keyword evidence="2 4" id="KW-0808">Transferase</keyword>
<sequence length="398" mass="42810">MSSRQRRPVRHARAKQPRGRSRIGERFEVEVGAIAHGGHVVARVPTGGVHEPTGEPETRVVFVRHAVPGERVVVEITEGTDGDRFWRGDAVEVLAPSPDRVVPPCPYAGPGKCGGCDFQHVSPTAQRDLKAAVIREQLVRLARLDPTDPLLETRVEAVPGDEDGLRWRTRQSYARTADGSRAMRLHRSHDVIAVGDCLIARTDAREPAPGTVTERVLGRDFTVATDGFWQVHPGAPETLVTTVLDLLDPRPGERALDLYAGVGLFAAFLADRVGSEGRVVAIEGDAQASALSQGNVPSAECSVGDVLPALSSYPESFDLVVLDPPREGARRAVVEEVVARSPRAVAYVACDPAALARDLAIFAEHGYRAAALRAFDLFPMTHHVECVALVVPSDATEG</sequence>
<dbReference type="PANTHER" id="PTHR11061:SF30">
    <property type="entry name" value="TRNA (URACIL(54)-C(5))-METHYLTRANSFERASE"/>
    <property type="match status" value="1"/>
</dbReference>
<gene>
    <name evidence="7" type="ORF">GCM10009798_20030</name>
</gene>
<dbReference type="InterPro" id="IPR012340">
    <property type="entry name" value="NA-bd_OB-fold"/>
</dbReference>
<evidence type="ECO:0000256" key="4">
    <source>
        <dbReference type="PROSITE-ProRule" id="PRU01024"/>
    </source>
</evidence>
<dbReference type="PANTHER" id="PTHR11061">
    <property type="entry name" value="RNA M5U METHYLTRANSFERASE"/>
    <property type="match status" value="1"/>
</dbReference>
<dbReference type="RefSeq" id="WP_344044674.1">
    <property type="nucleotide sequence ID" value="NZ_BAAAPB010000002.1"/>
</dbReference>
<dbReference type="Pfam" id="PF01938">
    <property type="entry name" value="TRAM"/>
    <property type="match status" value="1"/>
</dbReference>
<dbReference type="InterPro" id="IPR029063">
    <property type="entry name" value="SAM-dependent_MTases_sf"/>
</dbReference>
<feature type="binding site" evidence="4">
    <location>
        <position position="259"/>
    </location>
    <ligand>
        <name>S-adenosyl-L-methionine</name>
        <dbReference type="ChEBI" id="CHEBI:59789"/>
    </ligand>
</feature>
<dbReference type="PROSITE" id="PS51687">
    <property type="entry name" value="SAM_MT_RNA_M5U"/>
    <property type="match status" value="1"/>
</dbReference>
<name>A0ABP5CC72_9ACTN</name>
<evidence type="ECO:0000256" key="2">
    <source>
        <dbReference type="ARBA" id="ARBA00022679"/>
    </source>
</evidence>
<feature type="binding site" evidence="4">
    <location>
        <position position="283"/>
    </location>
    <ligand>
        <name>S-adenosyl-L-methionine</name>
        <dbReference type="ChEBI" id="CHEBI:59789"/>
    </ligand>
</feature>
<feature type="active site" description="Nucleophile" evidence="4">
    <location>
        <position position="350"/>
    </location>
</feature>
<dbReference type="Pfam" id="PF05958">
    <property type="entry name" value="tRNA_U5-meth_tr"/>
    <property type="match status" value="1"/>
</dbReference>